<dbReference type="Gene3D" id="3.40.630.10">
    <property type="entry name" value="Zn peptidases"/>
    <property type="match status" value="1"/>
</dbReference>
<dbReference type="AlphaFoldDB" id="A0A423PEA3"/>
<sequence length="427" mass="46091">MTDRHQLIDEARLRERLVDLVRIPSITGDEEAAIRRIADWLSESGAEVDYWFDGIGKMISDPAYPGHEIERAWVPCVAGMVRGQRPGPTVVLTGHVDVVPPGDYDQWTHEPFAGEIEDDRLYGRGACDMKSGVVAALEAFETFARGSRDFAGRVVLVAVPAEEDSGLGTLAAIRRGWVGDVAIVTEPTEKNGQPELIVAHAGAMSAKIEIQGLSAHASRRLMGENALDHYLAVHDVLREGERRLNAEENHPLMKNLALPYATSVGTVHGGQWSSSVMDRLEIEVRIGVALSETTDEAKARFETTLAEGLKDHAWLASHPPKITWRAAGFGSATTRSDHPVVDALSSAGAMAFGQAPTVSAAPYGCDMSAWVRVGNVPTVVFGPGNIEQAHAPDEWVSMTNTVKVARTLVEATERLLACEREALALAG</sequence>
<dbReference type="InterPro" id="IPR036264">
    <property type="entry name" value="Bact_exopeptidase_dim_dom"/>
</dbReference>
<evidence type="ECO:0000313" key="9">
    <source>
        <dbReference type="EMBL" id="ROO23843.1"/>
    </source>
</evidence>
<evidence type="ECO:0000256" key="6">
    <source>
        <dbReference type="ARBA" id="ARBA00022833"/>
    </source>
</evidence>
<evidence type="ECO:0000256" key="4">
    <source>
        <dbReference type="ARBA" id="ARBA00022723"/>
    </source>
</evidence>
<dbReference type="InterPro" id="IPR002933">
    <property type="entry name" value="Peptidase_M20"/>
</dbReference>
<dbReference type="Pfam" id="PF07687">
    <property type="entry name" value="M20_dimer"/>
    <property type="match status" value="1"/>
</dbReference>
<accession>A0A423PEA3</accession>
<evidence type="ECO:0000256" key="3">
    <source>
        <dbReference type="ARBA" id="ARBA00006247"/>
    </source>
</evidence>
<reference evidence="9 10" key="1">
    <citation type="submission" date="2013-10" db="EMBL/GenBank/DDBJ databases">
        <title>Salinisphaera japonica YTM-1 Genome Sequencing.</title>
        <authorList>
            <person name="Lai Q."/>
            <person name="Li C."/>
            <person name="Shao Z."/>
        </authorList>
    </citation>
    <scope>NUCLEOTIDE SEQUENCE [LARGE SCALE GENOMIC DNA]</scope>
    <source>
        <strain evidence="9 10">YTM-1</strain>
    </source>
</reference>
<keyword evidence="5" id="KW-0378">Hydrolase</keyword>
<dbReference type="InterPro" id="IPR050072">
    <property type="entry name" value="Peptidase_M20A"/>
</dbReference>
<dbReference type="PANTHER" id="PTHR43808:SF25">
    <property type="entry name" value="PEPTIDASE M20 DIMERISATION DOMAIN-CONTAINING PROTEIN"/>
    <property type="match status" value="1"/>
</dbReference>
<name>A0A423PEA3_9GAMM</name>
<dbReference type="InParanoid" id="A0A423PEA3"/>
<evidence type="ECO:0000313" key="10">
    <source>
        <dbReference type="Proteomes" id="UP000285310"/>
    </source>
</evidence>
<evidence type="ECO:0000256" key="2">
    <source>
        <dbReference type="ARBA" id="ARBA00001947"/>
    </source>
</evidence>
<evidence type="ECO:0000259" key="8">
    <source>
        <dbReference type="Pfam" id="PF07687"/>
    </source>
</evidence>
<keyword evidence="6" id="KW-0862">Zinc</keyword>
<dbReference type="SUPFAM" id="SSF53187">
    <property type="entry name" value="Zn-dependent exopeptidases"/>
    <property type="match status" value="1"/>
</dbReference>
<protein>
    <submittedName>
        <fullName evidence="9">Acetylornithine deacetylase</fullName>
    </submittedName>
</protein>
<keyword evidence="7" id="KW-0170">Cobalt</keyword>
<dbReference type="GO" id="GO:0046872">
    <property type="term" value="F:metal ion binding"/>
    <property type="evidence" value="ECO:0007669"/>
    <property type="project" value="UniProtKB-KW"/>
</dbReference>
<keyword evidence="4" id="KW-0479">Metal-binding</keyword>
<dbReference type="NCBIfam" id="TIGR01910">
    <property type="entry name" value="DapE-ArgE"/>
    <property type="match status" value="1"/>
</dbReference>
<comment type="cofactor">
    <cofactor evidence="1">
        <name>Co(2+)</name>
        <dbReference type="ChEBI" id="CHEBI:48828"/>
    </cofactor>
</comment>
<proteinExistence type="inferred from homology"/>
<dbReference type="Pfam" id="PF01546">
    <property type="entry name" value="Peptidase_M20"/>
    <property type="match status" value="1"/>
</dbReference>
<dbReference type="Gene3D" id="3.30.70.360">
    <property type="match status" value="1"/>
</dbReference>
<dbReference type="Proteomes" id="UP000285310">
    <property type="component" value="Unassembled WGS sequence"/>
</dbReference>
<feature type="domain" description="Peptidase M20 dimerisation" evidence="8">
    <location>
        <begin position="198"/>
        <end position="311"/>
    </location>
</feature>
<comment type="caution">
    <text evidence="9">The sequence shown here is derived from an EMBL/GenBank/DDBJ whole genome shotgun (WGS) entry which is preliminary data.</text>
</comment>
<dbReference type="RefSeq" id="WP_123659481.1">
    <property type="nucleotide sequence ID" value="NZ_AYKG01000069.1"/>
</dbReference>
<keyword evidence="10" id="KW-1185">Reference proteome</keyword>
<dbReference type="InterPro" id="IPR010182">
    <property type="entry name" value="ArgE/DapE"/>
</dbReference>
<dbReference type="PANTHER" id="PTHR43808">
    <property type="entry name" value="ACETYLORNITHINE DEACETYLASE"/>
    <property type="match status" value="1"/>
</dbReference>
<organism evidence="9 10">
    <name type="scientific">Salinisphaera japonica YTM-1</name>
    <dbReference type="NCBI Taxonomy" id="1209778"/>
    <lineage>
        <taxon>Bacteria</taxon>
        <taxon>Pseudomonadati</taxon>
        <taxon>Pseudomonadota</taxon>
        <taxon>Gammaproteobacteria</taxon>
        <taxon>Salinisphaerales</taxon>
        <taxon>Salinisphaeraceae</taxon>
        <taxon>Salinisphaera</taxon>
    </lineage>
</organism>
<dbReference type="OrthoDB" id="3665926at2"/>
<dbReference type="GO" id="GO:0016787">
    <property type="term" value="F:hydrolase activity"/>
    <property type="evidence" value="ECO:0007669"/>
    <property type="project" value="UniProtKB-KW"/>
</dbReference>
<dbReference type="EMBL" id="AYKG01000069">
    <property type="protein sequence ID" value="ROO23843.1"/>
    <property type="molecule type" value="Genomic_DNA"/>
</dbReference>
<comment type="similarity">
    <text evidence="3">Belongs to the peptidase M20A family.</text>
</comment>
<evidence type="ECO:0000256" key="5">
    <source>
        <dbReference type="ARBA" id="ARBA00022801"/>
    </source>
</evidence>
<comment type="cofactor">
    <cofactor evidence="2">
        <name>Zn(2+)</name>
        <dbReference type="ChEBI" id="CHEBI:29105"/>
    </cofactor>
</comment>
<evidence type="ECO:0000256" key="7">
    <source>
        <dbReference type="ARBA" id="ARBA00023285"/>
    </source>
</evidence>
<dbReference type="InterPro" id="IPR011650">
    <property type="entry name" value="Peptidase_M20_dimer"/>
</dbReference>
<gene>
    <name evidence="9" type="ORF">SAJA_15245</name>
</gene>
<dbReference type="SUPFAM" id="SSF55031">
    <property type="entry name" value="Bacterial exopeptidase dimerisation domain"/>
    <property type="match status" value="1"/>
</dbReference>
<evidence type="ECO:0000256" key="1">
    <source>
        <dbReference type="ARBA" id="ARBA00001941"/>
    </source>
</evidence>